<dbReference type="PROSITE" id="PS50005">
    <property type="entry name" value="TPR"/>
    <property type="match status" value="2"/>
</dbReference>
<accession>Q1ITN8</accession>
<dbReference type="AlphaFoldDB" id="Q1ITN8"/>
<feature type="region of interest" description="Disordered" evidence="3">
    <location>
        <begin position="48"/>
        <end position="72"/>
    </location>
</feature>
<proteinExistence type="predicted"/>
<dbReference type="EnsemblBacteria" id="ABF39762">
    <property type="protein sequence ID" value="ABF39762"/>
    <property type="gene ID" value="Acid345_0757"/>
</dbReference>
<dbReference type="SUPFAM" id="SSF48452">
    <property type="entry name" value="TPR-like"/>
    <property type="match status" value="1"/>
</dbReference>
<gene>
    <name evidence="5" type="ordered locus">Acid345_0757</name>
</gene>
<keyword evidence="1" id="KW-0201">Cytochrome c-type biogenesis</keyword>
<dbReference type="InterPro" id="IPR019734">
    <property type="entry name" value="TPR_rpt"/>
</dbReference>
<dbReference type="RefSeq" id="WP_011521564.1">
    <property type="nucleotide sequence ID" value="NC_008009.1"/>
</dbReference>
<dbReference type="STRING" id="204669.Acid345_0757"/>
<feature type="transmembrane region" description="Helical" evidence="4">
    <location>
        <begin position="20"/>
        <end position="39"/>
    </location>
</feature>
<evidence type="ECO:0000256" key="2">
    <source>
        <dbReference type="PROSITE-ProRule" id="PRU00339"/>
    </source>
</evidence>
<organism evidence="5 6">
    <name type="scientific">Koribacter versatilis (strain Ellin345)</name>
    <dbReference type="NCBI Taxonomy" id="204669"/>
    <lineage>
        <taxon>Bacteria</taxon>
        <taxon>Pseudomonadati</taxon>
        <taxon>Acidobacteriota</taxon>
        <taxon>Terriglobia</taxon>
        <taxon>Terriglobales</taxon>
        <taxon>Candidatus Korobacteraceae</taxon>
        <taxon>Candidatus Korobacter</taxon>
    </lineage>
</organism>
<keyword evidence="6" id="KW-1185">Reference proteome</keyword>
<evidence type="ECO:0000256" key="1">
    <source>
        <dbReference type="ARBA" id="ARBA00022748"/>
    </source>
</evidence>
<keyword evidence="4" id="KW-1133">Transmembrane helix</keyword>
<dbReference type="OrthoDB" id="9769030at2"/>
<evidence type="ECO:0000256" key="3">
    <source>
        <dbReference type="SAM" id="MobiDB-lite"/>
    </source>
</evidence>
<keyword evidence="4" id="KW-0812">Transmembrane</keyword>
<protein>
    <submittedName>
        <fullName evidence="5">Tetratricopeptide repeat protein</fullName>
    </submittedName>
</protein>
<dbReference type="GO" id="GO:0005886">
    <property type="term" value="C:plasma membrane"/>
    <property type="evidence" value="ECO:0007669"/>
    <property type="project" value="TreeGrafter"/>
</dbReference>
<dbReference type="PANTHER" id="PTHR47870">
    <property type="entry name" value="CYTOCHROME C-TYPE BIOGENESIS PROTEIN CCMH"/>
    <property type="match status" value="1"/>
</dbReference>
<dbReference type="Proteomes" id="UP000002432">
    <property type="component" value="Chromosome"/>
</dbReference>
<dbReference type="InterPro" id="IPR011990">
    <property type="entry name" value="TPR-like_helical_dom_sf"/>
</dbReference>
<evidence type="ECO:0000313" key="6">
    <source>
        <dbReference type="Proteomes" id="UP000002432"/>
    </source>
</evidence>
<feature type="compositionally biased region" description="Low complexity" evidence="3">
    <location>
        <begin position="50"/>
        <end position="64"/>
    </location>
</feature>
<keyword evidence="4" id="KW-0472">Membrane</keyword>
<dbReference type="EMBL" id="CP000360">
    <property type="protein sequence ID" value="ABF39762.1"/>
    <property type="molecule type" value="Genomic_DNA"/>
</dbReference>
<dbReference type="HOGENOM" id="CLU_094894_0_0_0"/>
<dbReference type="Pfam" id="PF13414">
    <property type="entry name" value="TPR_11"/>
    <property type="match status" value="1"/>
</dbReference>
<evidence type="ECO:0000313" key="5">
    <source>
        <dbReference type="EMBL" id="ABF39762.1"/>
    </source>
</evidence>
<feature type="repeat" description="TPR" evidence="2">
    <location>
        <begin position="102"/>
        <end position="135"/>
    </location>
</feature>
<dbReference type="SMART" id="SM00028">
    <property type="entry name" value="TPR"/>
    <property type="match status" value="3"/>
</dbReference>
<dbReference type="KEGG" id="aba:Acid345_0757"/>
<evidence type="ECO:0000256" key="4">
    <source>
        <dbReference type="SAM" id="Phobius"/>
    </source>
</evidence>
<dbReference type="eggNOG" id="COG0457">
    <property type="taxonomic scope" value="Bacteria"/>
</dbReference>
<reference evidence="5 6" key="1">
    <citation type="journal article" date="2009" name="Appl. Environ. Microbiol.">
        <title>Three genomes from the phylum Acidobacteria provide insight into the lifestyles of these microorganisms in soils.</title>
        <authorList>
            <person name="Ward N.L."/>
            <person name="Challacombe J.F."/>
            <person name="Janssen P.H."/>
            <person name="Henrissat B."/>
            <person name="Coutinho P.M."/>
            <person name="Wu M."/>
            <person name="Xie G."/>
            <person name="Haft D.H."/>
            <person name="Sait M."/>
            <person name="Badger J."/>
            <person name="Barabote R.D."/>
            <person name="Bradley B."/>
            <person name="Brettin T.S."/>
            <person name="Brinkac L.M."/>
            <person name="Bruce D."/>
            <person name="Creasy T."/>
            <person name="Daugherty S.C."/>
            <person name="Davidsen T.M."/>
            <person name="DeBoy R.T."/>
            <person name="Detter J.C."/>
            <person name="Dodson R.J."/>
            <person name="Durkin A.S."/>
            <person name="Ganapathy A."/>
            <person name="Gwinn-Giglio M."/>
            <person name="Han C.S."/>
            <person name="Khouri H."/>
            <person name="Kiss H."/>
            <person name="Kothari S.P."/>
            <person name="Madupu R."/>
            <person name="Nelson K.E."/>
            <person name="Nelson W.C."/>
            <person name="Paulsen I."/>
            <person name="Penn K."/>
            <person name="Ren Q."/>
            <person name="Rosovitz M.J."/>
            <person name="Selengut J.D."/>
            <person name="Shrivastava S."/>
            <person name="Sullivan S.A."/>
            <person name="Tapia R."/>
            <person name="Thompson L.S."/>
            <person name="Watkins K.L."/>
            <person name="Yang Q."/>
            <person name="Yu C."/>
            <person name="Zafar N."/>
            <person name="Zhou L."/>
            <person name="Kuske C.R."/>
        </authorList>
    </citation>
    <scope>NUCLEOTIDE SEQUENCE [LARGE SCALE GENOMIC DNA]</scope>
    <source>
        <strain evidence="5 6">Ellin345</strain>
    </source>
</reference>
<name>Q1ITN8_KORVE</name>
<keyword evidence="2" id="KW-0802">TPR repeat</keyword>
<dbReference type="Gene3D" id="1.25.40.10">
    <property type="entry name" value="Tetratricopeptide repeat domain"/>
    <property type="match status" value="1"/>
</dbReference>
<sequence length="222" mass="23797">MAKASAQAQPPTNLWTASQAYVLAAITLVVGIGIGWLVHGSYSDSQQQRTTTAASAPAPSAPSTGGFQVPTFNGQPGRLSLDDINKAAAPMIAQLQQRPNDPDLLAKLGNHYYDSQAFPQAIAYYQKSLAIAPSNPDVRTDMGTAMFYNGDPDGALKEFATSLSYAPTHAETMFNRGVVLMQGKNDPKAAIASWQELLKTNPNYQDRPKVEASIADAQKRVK</sequence>
<dbReference type="GO" id="GO:0017004">
    <property type="term" value="P:cytochrome complex assembly"/>
    <property type="evidence" value="ECO:0007669"/>
    <property type="project" value="UniProtKB-KW"/>
</dbReference>
<dbReference type="InterPro" id="IPR051263">
    <property type="entry name" value="C-type_cytochrome_biogenesis"/>
</dbReference>
<dbReference type="PANTHER" id="PTHR47870:SF1">
    <property type="entry name" value="CYTOCHROME C-TYPE BIOGENESIS PROTEIN CCMH"/>
    <property type="match status" value="1"/>
</dbReference>
<feature type="repeat" description="TPR" evidence="2">
    <location>
        <begin position="136"/>
        <end position="169"/>
    </location>
</feature>